<dbReference type="AlphaFoldDB" id="A0A7S3QNE6"/>
<proteinExistence type="predicted"/>
<accession>A0A7S3QNE6</accession>
<dbReference type="GO" id="GO:0006397">
    <property type="term" value="P:mRNA processing"/>
    <property type="evidence" value="ECO:0007669"/>
    <property type="project" value="UniProtKB-KW"/>
</dbReference>
<dbReference type="GO" id="GO:0008380">
    <property type="term" value="P:RNA splicing"/>
    <property type="evidence" value="ECO:0007669"/>
    <property type="project" value="UniProtKB-KW"/>
</dbReference>
<protein>
    <recommendedName>
        <fullName evidence="5">RRM domain-containing protein</fullName>
    </recommendedName>
</protein>
<evidence type="ECO:0000256" key="3">
    <source>
        <dbReference type="ARBA" id="ARBA00023187"/>
    </source>
</evidence>
<organism evidence="4">
    <name type="scientific">Dunaliella tertiolecta</name>
    <name type="common">Green alga</name>
    <dbReference type="NCBI Taxonomy" id="3047"/>
    <lineage>
        <taxon>Eukaryota</taxon>
        <taxon>Viridiplantae</taxon>
        <taxon>Chlorophyta</taxon>
        <taxon>core chlorophytes</taxon>
        <taxon>Chlorophyceae</taxon>
        <taxon>CS clade</taxon>
        <taxon>Chlamydomonadales</taxon>
        <taxon>Dunaliellaceae</taxon>
        <taxon>Dunaliella</taxon>
    </lineage>
</organism>
<dbReference type="SUPFAM" id="SSF54928">
    <property type="entry name" value="RNA-binding domain, RBD"/>
    <property type="match status" value="1"/>
</dbReference>
<name>A0A7S3QNE6_DUNTE</name>
<dbReference type="GO" id="GO:0003723">
    <property type="term" value="F:RNA binding"/>
    <property type="evidence" value="ECO:0007669"/>
    <property type="project" value="UniProtKB-KW"/>
</dbReference>
<sequence length="158" mass="17464">MLAGIRSHMLPSGMQAAAQRCLCVSCASSWLGALQVKASSVCVHNTHAYASIHTHTNTHVRAHIHTLSRVHPCAQMLDDLRDQCNEFVADSVMDIKAPRPYDPMLSDQYIGIANYGKIFVKYRDAAAAQVCKDKIHGRLYGGQQVQVYYISEEAFAKA</sequence>
<evidence type="ECO:0000256" key="1">
    <source>
        <dbReference type="ARBA" id="ARBA00022664"/>
    </source>
</evidence>
<keyword evidence="1" id="KW-0507">mRNA processing</keyword>
<dbReference type="EMBL" id="HBIP01005233">
    <property type="protein sequence ID" value="CAE0487560.1"/>
    <property type="molecule type" value="Transcribed_RNA"/>
</dbReference>
<dbReference type="PANTHER" id="PTHR23139">
    <property type="entry name" value="RNA-BINDING PROTEIN"/>
    <property type="match status" value="1"/>
</dbReference>
<evidence type="ECO:0000256" key="2">
    <source>
        <dbReference type="ARBA" id="ARBA00022884"/>
    </source>
</evidence>
<dbReference type="InterPro" id="IPR035979">
    <property type="entry name" value="RBD_domain_sf"/>
</dbReference>
<reference evidence="4" key="1">
    <citation type="submission" date="2021-01" db="EMBL/GenBank/DDBJ databases">
        <authorList>
            <person name="Corre E."/>
            <person name="Pelletier E."/>
            <person name="Niang G."/>
            <person name="Scheremetjew M."/>
            <person name="Finn R."/>
            <person name="Kale V."/>
            <person name="Holt S."/>
            <person name="Cochrane G."/>
            <person name="Meng A."/>
            <person name="Brown T."/>
            <person name="Cohen L."/>
        </authorList>
    </citation>
    <scope>NUCLEOTIDE SEQUENCE</scope>
    <source>
        <strain evidence="4">CCMP1320</strain>
    </source>
</reference>
<gene>
    <name evidence="4" type="ORF">DTER00134_LOCUS2606</name>
</gene>
<dbReference type="Gene3D" id="3.30.70.330">
    <property type="match status" value="1"/>
</dbReference>
<keyword evidence="2" id="KW-0694">RNA-binding</keyword>
<dbReference type="InterPro" id="IPR012677">
    <property type="entry name" value="Nucleotide-bd_a/b_plait_sf"/>
</dbReference>
<keyword evidence="3" id="KW-0508">mRNA splicing</keyword>
<evidence type="ECO:0000313" key="4">
    <source>
        <dbReference type="EMBL" id="CAE0487560.1"/>
    </source>
</evidence>
<evidence type="ECO:0008006" key="5">
    <source>
        <dbReference type="Google" id="ProtNLM"/>
    </source>
</evidence>